<name>A0ABY5MAZ5_9ACTN</name>
<evidence type="ECO:0000259" key="3">
    <source>
        <dbReference type="Pfam" id="PF13399"/>
    </source>
</evidence>
<dbReference type="RefSeq" id="WP_232398077.1">
    <property type="nucleotide sequence ID" value="NZ_CP102173.1"/>
</dbReference>
<dbReference type="Pfam" id="PF13399">
    <property type="entry name" value="LytR_C"/>
    <property type="match status" value="1"/>
</dbReference>
<accession>A0ABY5MAZ5</accession>
<proteinExistence type="predicted"/>
<evidence type="ECO:0000256" key="1">
    <source>
        <dbReference type="SAM" id="MobiDB-lite"/>
    </source>
</evidence>
<evidence type="ECO:0000256" key="2">
    <source>
        <dbReference type="SAM" id="Phobius"/>
    </source>
</evidence>
<organism evidence="4 5">
    <name type="scientific">Aeromicrobium wangtongii</name>
    <dbReference type="NCBI Taxonomy" id="2969247"/>
    <lineage>
        <taxon>Bacteria</taxon>
        <taxon>Bacillati</taxon>
        <taxon>Actinomycetota</taxon>
        <taxon>Actinomycetes</taxon>
        <taxon>Propionibacteriales</taxon>
        <taxon>Nocardioidaceae</taxon>
        <taxon>Aeromicrobium</taxon>
    </lineage>
</organism>
<keyword evidence="5" id="KW-1185">Reference proteome</keyword>
<reference evidence="4 5" key="1">
    <citation type="submission" date="2022-08" db="EMBL/GenBank/DDBJ databases">
        <title>novel species in genus Aeromicrobium.</title>
        <authorList>
            <person name="Ye L."/>
        </authorList>
    </citation>
    <scope>NUCLEOTIDE SEQUENCE [LARGE SCALE GENOMIC DNA]</scope>
    <source>
        <strain evidence="5">zg-Y1379</strain>
    </source>
</reference>
<dbReference type="InterPro" id="IPR027381">
    <property type="entry name" value="LytR/CpsA/Psr_C"/>
</dbReference>
<feature type="region of interest" description="Disordered" evidence="1">
    <location>
        <begin position="45"/>
        <end position="100"/>
    </location>
</feature>
<feature type="domain" description="LytR/CpsA/Psr regulator C-terminal" evidence="3">
    <location>
        <begin position="100"/>
        <end position="181"/>
    </location>
</feature>
<dbReference type="EMBL" id="CP102173">
    <property type="protein sequence ID" value="UUP14253.1"/>
    <property type="molecule type" value="Genomic_DNA"/>
</dbReference>
<dbReference type="Proteomes" id="UP001316184">
    <property type="component" value="Chromosome"/>
</dbReference>
<keyword evidence="2" id="KW-1133">Transmembrane helix</keyword>
<keyword evidence="2" id="KW-0812">Transmembrane</keyword>
<protein>
    <submittedName>
        <fullName evidence="4">LytR C-terminal domain-containing protein</fullName>
    </submittedName>
</protein>
<dbReference type="Gene3D" id="3.30.70.2390">
    <property type="match status" value="1"/>
</dbReference>
<feature type="compositionally biased region" description="Low complexity" evidence="1">
    <location>
        <begin position="45"/>
        <end position="63"/>
    </location>
</feature>
<feature type="transmembrane region" description="Helical" evidence="2">
    <location>
        <begin position="20"/>
        <end position="40"/>
    </location>
</feature>
<gene>
    <name evidence="4" type="ORF">NQV15_02760</name>
</gene>
<keyword evidence="2" id="KW-0472">Membrane</keyword>
<evidence type="ECO:0000313" key="5">
    <source>
        <dbReference type="Proteomes" id="UP001316184"/>
    </source>
</evidence>
<sequence length="185" mass="19260">MVAHRKNVTPGKAYVPSSWFIVLTVMVLIGGAGWLGWLVLDDDSSPSSSSPATAAPSAPVESSEPTKKSTQKPSKPAATPKADQTPKPSQDTPAAPQRTARVSVLNNSGVVGAARAFSAKVAAAGWQVSGVGNWTGSIPANTVYYPAGLEDQARLLASEVGIQRIRPSVAPMRMDRLTVILSGQQ</sequence>
<evidence type="ECO:0000313" key="4">
    <source>
        <dbReference type="EMBL" id="UUP14253.1"/>
    </source>
</evidence>